<dbReference type="RefSeq" id="WP_377378290.1">
    <property type="nucleotide sequence ID" value="NZ_JBHSSW010000009.1"/>
</dbReference>
<dbReference type="InterPro" id="IPR001466">
    <property type="entry name" value="Beta-lactam-related"/>
</dbReference>
<comment type="caution">
    <text evidence="2">The sequence shown here is derived from an EMBL/GenBank/DDBJ whole genome shotgun (WGS) entry which is preliminary data.</text>
</comment>
<keyword evidence="2" id="KW-0378">Hydrolase</keyword>
<dbReference type="Pfam" id="PF00144">
    <property type="entry name" value="Beta-lactamase"/>
    <property type="match status" value="1"/>
</dbReference>
<sequence>MKSFIHLVARTILPAVLTCAATADPIDYEYLEARIDLLMERDDMMGLAVAVVEDGEIRFERGFGKTEENGLSVDTDTLFRWASVSKGLSATLAAELASEGAFSLDSHISDYKTSLRLPGFGEEKASVRDLLSHRLGIVSNAYDNVLESGREPADIRQTLGGLNLICPVAECHGYQNVAFDAISEIFKETTGLEFEALAKSKVFEPLGMKTATTTYTGFTGSKNYARPYSWSSSSKKLYASTITMPYFRVATAGGVSSSIHDLALYLQAQMGLYPDVFRPDALIEAHSPYVRTLREERGMGRRFEGVERADYALGWRVYSYHGRTLIGHRGAVRGYRALVFFDPELKTGVVALWNSGVSRPTGLQFEVMDMVYGLPKRDWMRLMTDEPRG</sequence>
<evidence type="ECO:0000313" key="3">
    <source>
        <dbReference type="Proteomes" id="UP001596303"/>
    </source>
</evidence>
<organism evidence="2 3">
    <name type="scientific">Ponticaulis profundi</name>
    <dbReference type="NCBI Taxonomy" id="2665222"/>
    <lineage>
        <taxon>Bacteria</taxon>
        <taxon>Pseudomonadati</taxon>
        <taxon>Pseudomonadota</taxon>
        <taxon>Alphaproteobacteria</taxon>
        <taxon>Hyphomonadales</taxon>
        <taxon>Hyphomonadaceae</taxon>
        <taxon>Ponticaulis</taxon>
    </lineage>
</organism>
<evidence type="ECO:0000259" key="1">
    <source>
        <dbReference type="Pfam" id="PF00144"/>
    </source>
</evidence>
<accession>A0ABW1S972</accession>
<dbReference type="GO" id="GO:0016787">
    <property type="term" value="F:hydrolase activity"/>
    <property type="evidence" value="ECO:0007669"/>
    <property type="project" value="UniProtKB-KW"/>
</dbReference>
<evidence type="ECO:0000313" key="2">
    <source>
        <dbReference type="EMBL" id="MFC6198230.1"/>
    </source>
</evidence>
<dbReference type="PANTHER" id="PTHR46825">
    <property type="entry name" value="D-ALANYL-D-ALANINE-CARBOXYPEPTIDASE/ENDOPEPTIDASE AMPH"/>
    <property type="match status" value="1"/>
</dbReference>
<reference evidence="3" key="1">
    <citation type="journal article" date="2019" name="Int. J. Syst. Evol. Microbiol.">
        <title>The Global Catalogue of Microorganisms (GCM) 10K type strain sequencing project: providing services to taxonomists for standard genome sequencing and annotation.</title>
        <authorList>
            <consortium name="The Broad Institute Genomics Platform"/>
            <consortium name="The Broad Institute Genome Sequencing Center for Infectious Disease"/>
            <person name="Wu L."/>
            <person name="Ma J."/>
        </authorList>
    </citation>
    <scope>NUCLEOTIDE SEQUENCE [LARGE SCALE GENOMIC DNA]</scope>
    <source>
        <strain evidence="3">CGMCC-1.15741</strain>
    </source>
</reference>
<dbReference type="InterPro" id="IPR012338">
    <property type="entry name" value="Beta-lactam/transpept-like"/>
</dbReference>
<feature type="domain" description="Beta-lactamase-related" evidence="1">
    <location>
        <begin position="32"/>
        <end position="358"/>
    </location>
</feature>
<dbReference type="InterPro" id="IPR050491">
    <property type="entry name" value="AmpC-like"/>
</dbReference>
<keyword evidence="3" id="KW-1185">Reference proteome</keyword>
<gene>
    <name evidence="2" type="ORF">ACFQDM_09075</name>
</gene>
<dbReference type="SUPFAM" id="SSF56601">
    <property type="entry name" value="beta-lactamase/transpeptidase-like"/>
    <property type="match status" value="1"/>
</dbReference>
<name>A0ABW1S972_9PROT</name>
<dbReference type="PANTHER" id="PTHR46825:SF15">
    <property type="entry name" value="BETA-LACTAMASE-RELATED DOMAIN-CONTAINING PROTEIN"/>
    <property type="match status" value="1"/>
</dbReference>
<proteinExistence type="predicted"/>
<protein>
    <submittedName>
        <fullName evidence="2">Serine hydrolase domain-containing protein</fullName>
        <ecNumber evidence="2">3.-.-.-</ecNumber>
    </submittedName>
</protein>
<dbReference type="EC" id="3.-.-.-" evidence="2"/>
<dbReference type="Gene3D" id="3.40.710.10">
    <property type="entry name" value="DD-peptidase/beta-lactamase superfamily"/>
    <property type="match status" value="1"/>
</dbReference>
<dbReference type="EMBL" id="JBHSSW010000009">
    <property type="protein sequence ID" value="MFC6198230.1"/>
    <property type="molecule type" value="Genomic_DNA"/>
</dbReference>
<dbReference type="Proteomes" id="UP001596303">
    <property type="component" value="Unassembled WGS sequence"/>
</dbReference>